<dbReference type="Gene3D" id="3.90.480.10">
    <property type="entry name" value="Sulfite Reductase Hemoprotein,Domain 2"/>
    <property type="match status" value="1"/>
</dbReference>
<dbReference type="InterPro" id="IPR051329">
    <property type="entry name" value="NIR_SIR_4Fe-4S"/>
</dbReference>
<dbReference type="PROSITE" id="PS00365">
    <property type="entry name" value="NIR_SIR"/>
    <property type="match status" value="1"/>
</dbReference>
<keyword evidence="2" id="KW-0349">Heme</keyword>
<name>A0ABW5UJ45_9BURK</name>
<evidence type="ECO:0000259" key="7">
    <source>
        <dbReference type="Pfam" id="PF03460"/>
    </source>
</evidence>
<feature type="domain" description="Nitrite/Sulfite reductase ferredoxin-like" evidence="7">
    <location>
        <begin position="17"/>
        <end position="81"/>
    </location>
</feature>
<evidence type="ECO:0000256" key="2">
    <source>
        <dbReference type="ARBA" id="ARBA00022617"/>
    </source>
</evidence>
<keyword evidence="1" id="KW-0004">4Fe-4S</keyword>
<evidence type="ECO:0000256" key="4">
    <source>
        <dbReference type="ARBA" id="ARBA00023002"/>
    </source>
</evidence>
<dbReference type="InterPro" id="IPR005117">
    <property type="entry name" value="NiRdtase/SiRdtase_haem-b_fer"/>
</dbReference>
<dbReference type="InterPro" id="IPR045854">
    <property type="entry name" value="NO2/SO3_Rdtase_4Fe4S_sf"/>
</dbReference>
<keyword evidence="3" id="KW-0479">Metal-binding</keyword>
<dbReference type="InterPro" id="IPR006066">
    <property type="entry name" value="NO2/SO3_Rdtase_FeS/sirohaem_BS"/>
</dbReference>
<organism evidence="8 9">
    <name type="scientific">Comamonas terrae</name>
    <dbReference type="NCBI Taxonomy" id="673548"/>
    <lineage>
        <taxon>Bacteria</taxon>
        <taxon>Pseudomonadati</taxon>
        <taxon>Pseudomonadota</taxon>
        <taxon>Betaproteobacteria</taxon>
        <taxon>Burkholderiales</taxon>
        <taxon>Comamonadaceae</taxon>
        <taxon>Comamonas</taxon>
    </lineage>
</organism>
<dbReference type="SUPFAM" id="SSF56014">
    <property type="entry name" value="Nitrite and sulphite reductase 4Fe-4S domain-like"/>
    <property type="match status" value="1"/>
</dbReference>
<comment type="caution">
    <text evidence="8">The sequence shown here is derived from an EMBL/GenBank/DDBJ whole genome shotgun (WGS) entry which is preliminary data.</text>
</comment>
<sequence length="477" mass="50215">MTPAPQIKGWCPGAWQPMASGDGLVVRVRPPQGRLSAGQALQLAELARVHGSGVLELSSRANVQLRGIAPDRHAAVLDILAGCGLLDADARRESLRTIVLDPLWQPGDGVRETAQALEAALFQPEAQAALQGLPAKFGWLVAGRGHRALAGVPADIRLLCLPAGRAADTGHRWHLLVQGLPRLLAASTLPAAIAAALELARWCADQSRTRKAKGLHPGRMAGLLAQYQAAHHRLPDWQLPAGASLQALEDAAFCMPSAPDPAPGRQGPDGPYPGLLAGAPLGRLSANALSRLARVLRDTRDRDGQAPHLRITPWRMLLIEGRAWSPAALRQAGLDDAREWITDAGDARLRVCACTGAPGCSQALAPTLDLALQLAPQVPPGALLHVSGCAKGCARQRPADITLRAQAGTAADGTPTASFAVVQNGTARDVAQQELEACALRDNPRLFSEKIEWLTSTKPMAPKSIASPLPPYAAKPT</sequence>
<dbReference type="Pfam" id="PF03460">
    <property type="entry name" value="NIR_SIR_ferr"/>
    <property type="match status" value="1"/>
</dbReference>
<evidence type="ECO:0000256" key="3">
    <source>
        <dbReference type="ARBA" id="ARBA00022723"/>
    </source>
</evidence>
<accession>A0ABW5UJ45</accession>
<evidence type="ECO:0000256" key="5">
    <source>
        <dbReference type="ARBA" id="ARBA00023004"/>
    </source>
</evidence>
<keyword evidence="6" id="KW-0411">Iron-sulfur</keyword>
<dbReference type="EMBL" id="JBHUMV010000001">
    <property type="protein sequence ID" value="MFD2752512.1"/>
    <property type="molecule type" value="Genomic_DNA"/>
</dbReference>
<dbReference type="InterPro" id="IPR036136">
    <property type="entry name" value="Nit/Sulf_reduc_fer-like_dom_sf"/>
</dbReference>
<evidence type="ECO:0000256" key="1">
    <source>
        <dbReference type="ARBA" id="ARBA00022485"/>
    </source>
</evidence>
<keyword evidence="9" id="KW-1185">Reference proteome</keyword>
<protein>
    <submittedName>
        <fullName evidence="8">Precorrin-3B synthase</fullName>
    </submittedName>
</protein>
<dbReference type="PANTHER" id="PTHR32439">
    <property type="entry name" value="FERREDOXIN--NITRITE REDUCTASE, CHLOROPLASTIC"/>
    <property type="match status" value="1"/>
</dbReference>
<evidence type="ECO:0000313" key="9">
    <source>
        <dbReference type="Proteomes" id="UP001597463"/>
    </source>
</evidence>
<keyword evidence="5" id="KW-0408">Iron</keyword>
<dbReference type="SUPFAM" id="SSF55124">
    <property type="entry name" value="Nitrite/Sulfite reductase N-terminal domain-like"/>
    <property type="match status" value="1"/>
</dbReference>
<dbReference type="Gene3D" id="3.30.413.10">
    <property type="entry name" value="Sulfite Reductase Hemoprotein, domain 1"/>
    <property type="match status" value="2"/>
</dbReference>
<proteinExistence type="predicted"/>
<evidence type="ECO:0000313" key="8">
    <source>
        <dbReference type="EMBL" id="MFD2752512.1"/>
    </source>
</evidence>
<dbReference type="RefSeq" id="WP_245633396.1">
    <property type="nucleotide sequence ID" value="NZ_BCNT01000010.1"/>
</dbReference>
<dbReference type="Proteomes" id="UP001597463">
    <property type="component" value="Unassembled WGS sequence"/>
</dbReference>
<dbReference type="PANTHER" id="PTHR32439:SF9">
    <property type="entry name" value="BLR3264 PROTEIN"/>
    <property type="match status" value="1"/>
</dbReference>
<reference evidence="9" key="1">
    <citation type="journal article" date="2019" name="Int. J. Syst. Evol. Microbiol.">
        <title>The Global Catalogue of Microorganisms (GCM) 10K type strain sequencing project: providing services to taxonomists for standard genome sequencing and annotation.</title>
        <authorList>
            <consortium name="The Broad Institute Genomics Platform"/>
            <consortium name="The Broad Institute Genome Sequencing Center for Infectious Disease"/>
            <person name="Wu L."/>
            <person name="Ma J."/>
        </authorList>
    </citation>
    <scope>NUCLEOTIDE SEQUENCE [LARGE SCALE GENOMIC DNA]</scope>
    <source>
        <strain evidence="9">TISTR 1906</strain>
    </source>
</reference>
<gene>
    <name evidence="8" type="ORF">ACFSW6_00305</name>
</gene>
<keyword evidence="4" id="KW-0560">Oxidoreductase</keyword>
<evidence type="ECO:0000256" key="6">
    <source>
        <dbReference type="ARBA" id="ARBA00023014"/>
    </source>
</evidence>